<dbReference type="CDD" id="cd00180">
    <property type="entry name" value="PKc"/>
    <property type="match status" value="1"/>
</dbReference>
<dbReference type="PANTHER" id="PTHR43628">
    <property type="entry name" value="ACTIVATOR OF C KINASE PROTEIN 1-RELATED"/>
    <property type="match status" value="1"/>
</dbReference>
<dbReference type="Pfam" id="PF00069">
    <property type="entry name" value="Pkinase"/>
    <property type="match status" value="1"/>
</dbReference>
<reference evidence="2 3" key="1">
    <citation type="submission" date="2024-04" db="EMBL/GenBank/DDBJ databases">
        <title>Tritrichomonas musculus Genome.</title>
        <authorList>
            <person name="Alves-Ferreira E."/>
            <person name="Grigg M."/>
            <person name="Lorenzi H."/>
            <person name="Galac M."/>
        </authorList>
    </citation>
    <scope>NUCLEOTIDE SEQUENCE [LARGE SCALE GENOMIC DNA]</scope>
    <source>
        <strain evidence="2 3">EAF2021</strain>
    </source>
</reference>
<dbReference type="SMART" id="SM00671">
    <property type="entry name" value="SEL1"/>
    <property type="match status" value="14"/>
</dbReference>
<proteinExistence type="predicted"/>
<dbReference type="Gene3D" id="1.10.510.10">
    <property type="entry name" value="Transferase(Phosphotransferase) domain 1"/>
    <property type="match status" value="1"/>
</dbReference>
<dbReference type="Pfam" id="PF08238">
    <property type="entry name" value="Sel1"/>
    <property type="match status" value="13"/>
</dbReference>
<dbReference type="SMART" id="SM00220">
    <property type="entry name" value="S_TKc"/>
    <property type="match status" value="1"/>
</dbReference>
<dbReference type="Gene3D" id="1.25.40.10">
    <property type="entry name" value="Tetratricopeptide repeat domain"/>
    <property type="match status" value="4"/>
</dbReference>
<dbReference type="SUPFAM" id="SSF81901">
    <property type="entry name" value="HCP-like"/>
    <property type="match status" value="3"/>
</dbReference>
<dbReference type="EMBL" id="JAPFFF010000060">
    <property type="protein sequence ID" value="KAK8837194.1"/>
    <property type="molecule type" value="Genomic_DNA"/>
</dbReference>
<dbReference type="PROSITE" id="PS00108">
    <property type="entry name" value="PROTEIN_KINASE_ST"/>
    <property type="match status" value="1"/>
</dbReference>
<dbReference type="InterPro" id="IPR006597">
    <property type="entry name" value="Sel1-like"/>
</dbReference>
<sequence>MSKPSLTKEELQVFVKQFDLIKNLDASHFANDKIQKIIKNFTIYRINNDLDEKISDINLNIKNSKVIISDQIELLDQNNISILVFENTLIFIDQDDLDNLRLNDLDISILSFRDIYKDSFFKEENQQLESKFKIKQVDETFKRIWSIISWRITGYLIKKSYEKTKKNRALSQNQDSERITVNRDDFVVLRKLGSSSSSNVDLIFHFERCELMAMKTPIIINVDQPKLFYREKKNYSEISHPFLPKFYDTPNKEKYLVMEYINGQTLDHIDIKQLKEKDVVIIIFELIVIVIYLHSKHLIYRDLKPNNIMIDIFKNVVLIDFDRLIENNQDEEDHIHDLWSDYVAPEIKGGRAVSEKSDIYSLGKVINYIIEKNKSNSTQNDYIKGISKDCTARDPEERLPVIDIFFIFIMGFYPVIKNESDIFEQILNMYGNSDWYIYYSFVQMNYPEAQNNLGVIYYEGQYISRDINKAIHYLTLAANQNHLEAQNTLGFIYYEGQYISRDINKAIHYLTLAANQNHPQAQYNLGGIYHEGQYISRDINKAIHYLTLAANQNFPEAQNILGVIYYKGQYISRDINKAIHYLTLAANQNFPEAQNTLSVIYYEGQYISRDINKAIHYLTLAANQNHPQAQYILGFIYHEGQYISRDINKAIHYLTLAANQNHPQAQNNLGFIYHEGQYISRDINKAIHYLTLAANQNLPEAQYNLGGIYYKGQYISRDINKAIHYLTLAANQNFPEAQNILGVIYYEGQYISRDINKAIHYLTLAANQNHLEAQNILGVIYYEGQYISRDINKAIHYLTLAANQNHPTAQYNFGFIYYEGQYISRDINKAIHYFTLAANQNHPEAQYILGIVYFKGQYIQRNIKKGFYYFQLASKYRFHEAHFVVGYFYHSGIYIKKNIEKAIHYYKEGSNNTDPYAKNNLAIIYKDGYGDEIKSRKLNPIEFLNEAIHQKKDILSMYNLANIYMYNDKSKIDDAIDLLFNSFSQFSYSLNLLCLALVKKYGFNFNKIEDKVKELDKNCPKNKLSLIINKLYYLRLYNNWEFESLYESYREKYFLYNYKHEIISFSDFHTKKDNDNQNKAPNINEIFYEGFGIEI</sequence>
<name>A0ABR2GTC1_9EUKA</name>
<dbReference type="InterPro" id="IPR052945">
    <property type="entry name" value="Mitotic_Regulator"/>
</dbReference>
<dbReference type="SUPFAM" id="SSF56112">
    <property type="entry name" value="Protein kinase-like (PK-like)"/>
    <property type="match status" value="1"/>
</dbReference>
<keyword evidence="3" id="KW-1185">Reference proteome</keyword>
<dbReference type="InterPro" id="IPR008271">
    <property type="entry name" value="Ser/Thr_kinase_AS"/>
</dbReference>
<evidence type="ECO:0000313" key="3">
    <source>
        <dbReference type="Proteomes" id="UP001470230"/>
    </source>
</evidence>
<dbReference type="InterPro" id="IPR011990">
    <property type="entry name" value="TPR-like_helical_dom_sf"/>
</dbReference>
<dbReference type="InterPro" id="IPR011009">
    <property type="entry name" value="Kinase-like_dom_sf"/>
</dbReference>
<protein>
    <recommendedName>
        <fullName evidence="1">Protein kinase domain-containing protein</fullName>
    </recommendedName>
</protein>
<dbReference type="PROSITE" id="PS50011">
    <property type="entry name" value="PROTEIN_KINASE_DOM"/>
    <property type="match status" value="1"/>
</dbReference>
<feature type="domain" description="Protein kinase" evidence="1">
    <location>
        <begin position="186"/>
        <end position="494"/>
    </location>
</feature>
<gene>
    <name evidence="2" type="ORF">M9Y10_036620</name>
</gene>
<accession>A0ABR2GTC1</accession>
<organism evidence="2 3">
    <name type="scientific">Tritrichomonas musculus</name>
    <dbReference type="NCBI Taxonomy" id="1915356"/>
    <lineage>
        <taxon>Eukaryota</taxon>
        <taxon>Metamonada</taxon>
        <taxon>Parabasalia</taxon>
        <taxon>Tritrichomonadida</taxon>
        <taxon>Tritrichomonadidae</taxon>
        <taxon>Tritrichomonas</taxon>
    </lineage>
</organism>
<evidence type="ECO:0000313" key="2">
    <source>
        <dbReference type="EMBL" id="KAK8837194.1"/>
    </source>
</evidence>
<dbReference type="Proteomes" id="UP001470230">
    <property type="component" value="Unassembled WGS sequence"/>
</dbReference>
<dbReference type="InterPro" id="IPR000719">
    <property type="entry name" value="Prot_kinase_dom"/>
</dbReference>
<comment type="caution">
    <text evidence="2">The sequence shown here is derived from an EMBL/GenBank/DDBJ whole genome shotgun (WGS) entry which is preliminary data.</text>
</comment>
<dbReference type="PANTHER" id="PTHR43628:SF1">
    <property type="entry name" value="CHITIN SYNTHASE REGULATORY FACTOR 2-RELATED"/>
    <property type="match status" value="1"/>
</dbReference>
<evidence type="ECO:0000259" key="1">
    <source>
        <dbReference type="PROSITE" id="PS50011"/>
    </source>
</evidence>